<evidence type="ECO:0000256" key="1">
    <source>
        <dbReference type="ARBA" id="ARBA00009249"/>
    </source>
</evidence>
<keyword evidence="2 3" id="KW-0450">Lipoyl</keyword>
<evidence type="ECO:0000256" key="3">
    <source>
        <dbReference type="HAMAP-Rule" id="MF_00272"/>
    </source>
</evidence>
<comment type="function">
    <text evidence="3">The glycine cleavage system catalyzes the degradation of glycine. The H protein shuttles the methylamine group of glycine from the P protein to the T protein.</text>
</comment>
<dbReference type="NCBIfam" id="TIGR00527">
    <property type="entry name" value="gcvH"/>
    <property type="match status" value="1"/>
</dbReference>
<evidence type="ECO:0000313" key="6">
    <source>
        <dbReference type="EMBL" id="OGG56230.1"/>
    </source>
</evidence>
<dbReference type="InterPro" id="IPR000089">
    <property type="entry name" value="Biotin_lipoyl"/>
</dbReference>
<comment type="subunit">
    <text evidence="3">The glycine cleavage system is composed of four proteins: P, T, L and H.</text>
</comment>
<reference evidence="6 7" key="1">
    <citation type="journal article" date="2016" name="Nat. Commun.">
        <title>Thousands of microbial genomes shed light on interconnected biogeochemical processes in an aquifer system.</title>
        <authorList>
            <person name="Anantharaman K."/>
            <person name="Brown C.T."/>
            <person name="Hug L.A."/>
            <person name="Sharon I."/>
            <person name="Castelle C.J."/>
            <person name="Probst A.J."/>
            <person name="Thomas B.C."/>
            <person name="Singh A."/>
            <person name="Wilkins M.J."/>
            <person name="Karaoz U."/>
            <person name="Brodie E.L."/>
            <person name="Williams K.H."/>
            <person name="Hubbard S.S."/>
            <person name="Banfield J.F."/>
        </authorList>
    </citation>
    <scope>NUCLEOTIDE SEQUENCE [LARGE SCALE GENOMIC DNA]</scope>
    <source>
        <strain evidence="7">RIFCSPLOWO2_12_FULL_64_10</strain>
    </source>
</reference>
<accession>A0A1F6D4H4</accession>
<dbReference type="InterPro" id="IPR002930">
    <property type="entry name" value="GCV_H"/>
</dbReference>
<dbReference type="PROSITE" id="PS50968">
    <property type="entry name" value="BIOTINYL_LIPOYL"/>
    <property type="match status" value="1"/>
</dbReference>
<feature type="modified residue" description="N6-lipoyllysine" evidence="3 4">
    <location>
        <position position="64"/>
    </location>
</feature>
<evidence type="ECO:0000313" key="7">
    <source>
        <dbReference type="Proteomes" id="UP000178606"/>
    </source>
</evidence>
<dbReference type="GO" id="GO:0009249">
    <property type="term" value="P:protein lipoylation"/>
    <property type="evidence" value="ECO:0007669"/>
    <property type="project" value="TreeGrafter"/>
</dbReference>
<dbReference type="AlphaFoldDB" id="A0A1F6D4H4"/>
<dbReference type="PROSITE" id="PS00189">
    <property type="entry name" value="LIPOYL"/>
    <property type="match status" value="1"/>
</dbReference>
<dbReference type="PANTHER" id="PTHR11715">
    <property type="entry name" value="GLYCINE CLEAVAGE SYSTEM H PROTEIN"/>
    <property type="match status" value="1"/>
</dbReference>
<evidence type="ECO:0000256" key="2">
    <source>
        <dbReference type="ARBA" id="ARBA00022823"/>
    </source>
</evidence>
<sequence length="128" mass="14330">MSLVPKELLYTDQHEWLLRKGEVATVGITDYAQHELGDIVFVELPKMGDRVSQGQPFGTVEAVKTVAELFAPVSGEVLEVNESLTEDAGQVNEDPYSAGWMIRVRIHAPDEVDRLMTPEEYEKMIQGL</sequence>
<dbReference type="SUPFAM" id="SSF51230">
    <property type="entry name" value="Single hybrid motif"/>
    <property type="match status" value="1"/>
</dbReference>
<dbReference type="InterPro" id="IPR033753">
    <property type="entry name" value="GCV_H/Fam206"/>
</dbReference>
<dbReference type="CDD" id="cd06848">
    <property type="entry name" value="GCS_H"/>
    <property type="match status" value="1"/>
</dbReference>
<protein>
    <recommendedName>
        <fullName evidence="3">Glycine cleavage system H protein</fullName>
    </recommendedName>
</protein>
<dbReference type="NCBIfam" id="NF002270">
    <property type="entry name" value="PRK01202.1"/>
    <property type="match status" value="1"/>
</dbReference>
<dbReference type="GO" id="GO:0005829">
    <property type="term" value="C:cytosol"/>
    <property type="evidence" value="ECO:0007669"/>
    <property type="project" value="TreeGrafter"/>
</dbReference>
<comment type="similarity">
    <text evidence="1 3">Belongs to the GcvH family.</text>
</comment>
<dbReference type="GO" id="GO:0005960">
    <property type="term" value="C:glycine cleavage complex"/>
    <property type="evidence" value="ECO:0007669"/>
    <property type="project" value="InterPro"/>
</dbReference>
<dbReference type="HAMAP" id="MF_00272">
    <property type="entry name" value="GcvH"/>
    <property type="match status" value="1"/>
</dbReference>
<dbReference type="InterPro" id="IPR003016">
    <property type="entry name" value="2-oxoA_DH_lipoyl-BS"/>
</dbReference>
<dbReference type="EMBL" id="MFKF01000040">
    <property type="protein sequence ID" value="OGG56230.1"/>
    <property type="molecule type" value="Genomic_DNA"/>
</dbReference>
<comment type="cofactor">
    <cofactor evidence="3">
        <name>(R)-lipoate</name>
        <dbReference type="ChEBI" id="CHEBI:83088"/>
    </cofactor>
    <text evidence="3">Binds 1 lipoyl cofactor covalently.</text>
</comment>
<name>A0A1F6D4H4_HANXR</name>
<gene>
    <name evidence="3" type="primary">gcvH</name>
    <name evidence="6" type="ORF">A3F84_10190</name>
</gene>
<evidence type="ECO:0000256" key="4">
    <source>
        <dbReference type="PIRSR" id="PIRSR617453-50"/>
    </source>
</evidence>
<dbReference type="Gene3D" id="2.40.50.100">
    <property type="match status" value="1"/>
</dbReference>
<proteinExistence type="inferred from homology"/>
<evidence type="ECO:0000259" key="5">
    <source>
        <dbReference type="PROSITE" id="PS50968"/>
    </source>
</evidence>
<dbReference type="Proteomes" id="UP000178606">
    <property type="component" value="Unassembled WGS sequence"/>
</dbReference>
<feature type="domain" description="Lipoyl-binding" evidence="5">
    <location>
        <begin position="23"/>
        <end position="105"/>
    </location>
</feature>
<dbReference type="Pfam" id="PF01597">
    <property type="entry name" value="GCV_H"/>
    <property type="match status" value="1"/>
</dbReference>
<dbReference type="GO" id="GO:0019464">
    <property type="term" value="P:glycine decarboxylation via glycine cleavage system"/>
    <property type="evidence" value="ECO:0007669"/>
    <property type="project" value="UniProtKB-UniRule"/>
</dbReference>
<organism evidence="6 7">
    <name type="scientific">Handelsmanbacteria sp. (strain RIFCSPLOWO2_12_FULL_64_10)</name>
    <dbReference type="NCBI Taxonomy" id="1817868"/>
    <lineage>
        <taxon>Bacteria</taxon>
        <taxon>Candidatus Handelsmaniibacteriota</taxon>
    </lineage>
</organism>
<dbReference type="InterPro" id="IPR017453">
    <property type="entry name" value="GCV_H_sub"/>
</dbReference>
<dbReference type="InterPro" id="IPR011053">
    <property type="entry name" value="Single_hybrid_motif"/>
</dbReference>
<comment type="caution">
    <text evidence="6">The sequence shown here is derived from an EMBL/GenBank/DDBJ whole genome shotgun (WGS) entry which is preliminary data.</text>
</comment>
<dbReference type="PANTHER" id="PTHR11715:SF3">
    <property type="entry name" value="GLYCINE CLEAVAGE SYSTEM H PROTEIN-RELATED"/>
    <property type="match status" value="1"/>
</dbReference>